<evidence type="ECO:0000313" key="4">
    <source>
        <dbReference type="Proteomes" id="UP000198629"/>
    </source>
</evidence>
<dbReference type="InterPro" id="IPR037257">
    <property type="entry name" value="T2SS_E_N_sf"/>
</dbReference>
<dbReference type="RefSeq" id="WP_091467959.1">
    <property type="nucleotide sequence ID" value="NZ_FNFX01000001.1"/>
</dbReference>
<evidence type="ECO:0000256" key="2">
    <source>
        <dbReference type="ARBA" id="ARBA00022840"/>
    </source>
</evidence>
<accession>A0A1G8Z1A7</accession>
<dbReference type="NCBIfam" id="TIGR03029">
    <property type="entry name" value="EpsG"/>
    <property type="match status" value="1"/>
</dbReference>
<dbReference type="SUPFAM" id="SSF160246">
    <property type="entry name" value="EspE N-terminal domain-like"/>
    <property type="match status" value="1"/>
</dbReference>
<dbReference type="CDD" id="cd05387">
    <property type="entry name" value="BY-kinase"/>
    <property type="match status" value="1"/>
</dbReference>
<reference evidence="4" key="1">
    <citation type="submission" date="2016-10" db="EMBL/GenBank/DDBJ databases">
        <authorList>
            <person name="Varghese N."/>
            <person name="Submissions S."/>
        </authorList>
    </citation>
    <scope>NUCLEOTIDE SEQUENCE [LARGE SCALE GENOMIC DNA]</scope>
    <source>
        <strain evidence="4">CBMB127</strain>
    </source>
</reference>
<keyword evidence="1" id="KW-0547">Nucleotide-binding</keyword>
<protein>
    <submittedName>
        <fullName evidence="3">Chain length determinant protein tyrosine kinase EpsG</fullName>
    </submittedName>
</protein>
<keyword evidence="3" id="KW-0808">Transferase</keyword>
<dbReference type="InterPro" id="IPR027417">
    <property type="entry name" value="P-loop_NTPase"/>
</dbReference>
<keyword evidence="3" id="KW-0418">Kinase</keyword>
<dbReference type="SUPFAM" id="SSF52540">
    <property type="entry name" value="P-loop containing nucleoside triphosphate hydrolases"/>
    <property type="match status" value="1"/>
</dbReference>
<dbReference type="PANTHER" id="PTHR32309">
    <property type="entry name" value="TYROSINE-PROTEIN KINASE"/>
    <property type="match status" value="1"/>
</dbReference>
<keyword evidence="2" id="KW-0067">ATP-binding</keyword>
<dbReference type="OrthoDB" id="9808257at2"/>
<dbReference type="PANTHER" id="PTHR32309:SF13">
    <property type="entry name" value="FERRIC ENTEROBACTIN TRANSPORT PROTEIN FEPE"/>
    <property type="match status" value="1"/>
</dbReference>
<dbReference type="GO" id="GO:0004713">
    <property type="term" value="F:protein tyrosine kinase activity"/>
    <property type="evidence" value="ECO:0007669"/>
    <property type="project" value="TreeGrafter"/>
</dbReference>
<dbReference type="NCBIfam" id="TIGR01007">
    <property type="entry name" value="eps_fam"/>
    <property type="match status" value="1"/>
</dbReference>
<proteinExistence type="predicted"/>
<sequence length="291" mass="32073">MANHNLTDDDLKFPLQPFSQIGTLLVEFGKITRSELDRIIQYQAEHHLRFGEAAIKLGFVTAEDINEALSQQFDFPTFNTDFSGFSRDLIAAFEPFTDATEKLRNLRSQLIVQWFAQNKKTLTVVGSTKGDGCSFVCANLAIVFSQLGAKTLLIDANLRAPAQADLFNLKNKQGLSDILAQRANLDVIQPIPNFIDLSVLPAGTIPPNPQEMLSRPLFSKLMNIFSTEYDVVLVDTAATETCLDAQTVCARTGAALMVTRINHSQHEKLAEAKKLIANTGAKILGVVVNEY</sequence>
<evidence type="ECO:0000313" key="3">
    <source>
        <dbReference type="EMBL" id="SDK08821.1"/>
    </source>
</evidence>
<dbReference type="InterPro" id="IPR050445">
    <property type="entry name" value="Bact_polysacc_biosynth/exp"/>
</dbReference>
<dbReference type="InterPro" id="IPR033756">
    <property type="entry name" value="YlxH/NBP35"/>
</dbReference>
<name>A0A1G8Z1A7_9PROT</name>
<dbReference type="STRING" id="492660.SAMN05192566_0032"/>
<evidence type="ECO:0000256" key="1">
    <source>
        <dbReference type="ARBA" id="ARBA00022741"/>
    </source>
</evidence>
<organism evidence="3 4">
    <name type="scientific">Methylophilus rhizosphaerae</name>
    <dbReference type="NCBI Taxonomy" id="492660"/>
    <lineage>
        <taxon>Bacteria</taxon>
        <taxon>Pseudomonadati</taxon>
        <taxon>Pseudomonadota</taxon>
        <taxon>Betaproteobacteria</taxon>
        <taxon>Nitrosomonadales</taxon>
        <taxon>Methylophilaceae</taxon>
        <taxon>Methylophilus</taxon>
    </lineage>
</organism>
<gene>
    <name evidence="3" type="ORF">SAMN05192566_0032</name>
</gene>
<dbReference type="Gene3D" id="3.40.50.300">
    <property type="entry name" value="P-loop containing nucleotide triphosphate hydrolases"/>
    <property type="match status" value="1"/>
</dbReference>
<dbReference type="InterPro" id="IPR005702">
    <property type="entry name" value="Wzc-like_C"/>
</dbReference>
<dbReference type="GO" id="GO:0005524">
    <property type="term" value="F:ATP binding"/>
    <property type="evidence" value="ECO:0007669"/>
    <property type="project" value="UniProtKB-KW"/>
</dbReference>
<dbReference type="InterPro" id="IPR017479">
    <property type="entry name" value="Tyr_kinase_chain_length_EpsG"/>
</dbReference>
<dbReference type="Proteomes" id="UP000198629">
    <property type="component" value="Unassembled WGS sequence"/>
</dbReference>
<dbReference type="GO" id="GO:0005886">
    <property type="term" value="C:plasma membrane"/>
    <property type="evidence" value="ECO:0007669"/>
    <property type="project" value="TreeGrafter"/>
</dbReference>
<dbReference type="EMBL" id="FNFX01000001">
    <property type="protein sequence ID" value="SDK08821.1"/>
    <property type="molecule type" value="Genomic_DNA"/>
</dbReference>
<keyword evidence="4" id="KW-1185">Reference proteome</keyword>
<dbReference type="Pfam" id="PF10609">
    <property type="entry name" value="ParA"/>
    <property type="match status" value="1"/>
</dbReference>
<dbReference type="AlphaFoldDB" id="A0A1G8Z1A7"/>